<dbReference type="InterPro" id="IPR053924">
    <property type="entry name" value="RecX_HTH_2nd"/>
</dbReference>
<comment type="similarity">
    <text evidence="2 5">Belongs to the RecX family.</text>
</comment>
<keyword evidence="4 5" id="KW-0963">Cytoplasm</keyword>
<evidence type="ECO:0000256" key="1">
    <source>
        <dbReference type="ARBA" id="ARBA00004496"/>
    </source>
</evidence>
<protein>
    <recommendedName>
        <fullName evidence="3 5">Regulatory protein RecX</fullName>
    </recommendedName>
</protein>
<dbReference type="PANTHER" id="PTHR33602">
    <property type="entry name" value="REGULATORY PROTEIN RECX FAMILY PROTEIN"/>
    <property type="match status" value="1"/>
</dbReference>
<dbReference type="GO" id="GO:0006282">
    <property type="term" value="P:regulation of DNA repair"/>
    <property type="evidence" value="ECO:0007669"/>
    <property type="project" value="UniProtKB-UniRule"/>
</dbReference>
<organism evidence="9 10">
    <name type="scientific">Anaerocolumna xylanovorans DSM 12503</name>
    <dbReference type="NCBI Taxonomy" id="1121345"/>
    <lineage>
        <taxon>Bacteria</taxon>
        <taxon>Bacillati</taxon>
        <taxon>Bacillota</taxon>
        <taxon>Clostridia</taxon>
        <taxon>Lachnospirales</taxon>
        <taxon>Lachnospiraceae</taxon>
        <taxon>Anaerocolumna</taxon>
    </lineage>
</organism>
<reference evidence="9 10" key="1">
    <citation type="submission" date="2016-12" db="EMBL/GenBank/DDBJ databases">
        <authorList>
            <person name="Song W.-J."/>
            <person name="Kurnit D.M."/>
        </authorList>
    </citation>
    <scope>NUCLEOTIDE SEQUENCE [LARGE SCALE GENOMIC DNA]</scope>
    <source>
        <strain evidence="9 10">DSM 12503</strain>
    </source>
</reference>
<gene>
    <name evidence="5" type="primary">recX</name>
    <name evidence="9" type="ORF">SAMN02745217_01183</name>
</gene>
<feature type="domain" description="RecX third three-helical" evidence="7">
    <location>
        <begin position="150"/>
        <end position="194"/>
    </location>
</feature>
<dbReference type="EMBL" id="FRFD01000003">
    <property type="protein sequence ID" value="SHO46085.1"/>
    <property type="molecule type" value="Genomic_DNA"/>
</dbReference>
<dbReference type="Pfam" id="PF02631">
    <property type="entry name" value="RecX_HTH2"/>
    <property type="match status" value="1"/>
</dbReference>
<dbReference type="OrthoDB" id="9804967at2"/>
<evidence type="ECO:0000313" key="10">
    <source>
        <dbReference type="Proteomes" id="UP000184612"/>
    </source>
</evidence>
<dbReference type="AlphaFoldDB" id="A0A1M7Y2C3"/>
<dbReference type="RefSeq" id="WP_073587794.1">
    <property type="nucleotide sequence ID" value="NZ_FRFD01000003.1"/>
</dbReference>
<dbReference type="InterPro" id="IPR003783">
    <property type="entry name" value="Regulatory_RecX"/>
</dbReference>
<comment type="function">
    <text evidence="5">Modulates RecA activity.</text>
</comment>
<evidence type="ECO:0000259" key="8">
    <source>
        <dbReference type="Pfam" id="PF21982"/>
    </source>
</evidence>
<dbReference type="PANTHER" id="PTHR33602:SF1">
    <property type="entry name" value="REGULATORY PROTEIN RECX FAMILY PROTEIN"/>
    <property type="match status" value="1"/>
</dbReference>
<name>A0A1M7Y2C3_9FIRM</name>
<dbReference type="HAMAP" id="MF_01114">
    <property type="entry name" value="RecX"/>
    <property type="match status" value="1"/>
</dbReference>
<dbReference type="Pfam" id="PF21982">
    <property type="entry name" value="RecX_HTH1"/>
    <property type="match status" value="1"/>
</dbReference>
<dbReference type="InterPro" id="IPR053925">
    <property type="entry name" value="RecX_HTH_3rd"/>
</dbReference>
<proteinExistence type="inferred from homology"/>
<evidence type="ECO:0000259" key="6">
    <source>
        <dbReference type="Pfam" id="PF02631"/>
    </source>
</evidence>
<dbReference type="STRING" id="1121345.SAMN02745217_01183"/>
<evidence type="ECO:0000313" key="9">
    <source>
        <dbReference type="EMBL" id="SHO46085.1"/>
    </source>
</evidence>
<dbReference type="Gene3D" id="1.10.10.10">
    <property type="entry name" value="Winged helix-like DNA-binding domain superfamily/Winged helix DNA-binding domain"/>
    <property type="match status" value="3"/>
</dbReference>
<accession>A0A1M7Y2C3</accession>
<evidence type="ECO:0000256" key="4">
    <source>
        <dbReference type="ARBA" id="ARBA00022490"/>
    </source>
</evidence>
<comment type="subcellular location">
    <subcellularLocation>
        <location evidence="1 5">Cytoplasm</location>
    </subcellularLocation>
</comment>
<feature type="domain" description="RecX second three-helical" evidence="6">
    <location>
        <begin position="104"/>
        <end position="143"/>
    </location>
</feature>
<dbReference type="Pfam" id="PF21981">
    <property type="entry name" value="RecX_HTH3"/>
    <property type="match status" value="1"/>
</dbReference>
<evidence type="ECO:0000256" key="5">
    <source>
        <dbReference type="HAMAP-Rule" id="MF_01114"/>
    </source>
</evidence>
<dbReference type="InterPro" id="IPR053926">
    <property type="entry name" value="RecX_HTH_1st"/>
</dbReference>
<evidence type="ECO:0000256" key="3">
    <source>
        <dbReference type="ARBA" id="ARBA00018111"/>
    </source>
</evidence>
<evidence type="ECO:0000259" key="7">
    <source>
        <dbReference type="Pfam" id="PF21981"/>
    </source>
</evidence>
<evidence type="ECO:0000256" key="2">
    <source>
        <dbReference type="ARBA" id="ARBA00009695"/>
    </source>
</evidence>
<dbReference type="GO" id="GO:0005737">
    <property type="term" value="C:cytoplasm"/>
    <property type="evidence" value="ECO:0007669"/>
    <property type="project" value="UniProtKB-SubCell"/>
</dbReference>
<dbReference type="InterPro" id="IPR036388">
    <property type="entry name" value="WH-like_DNA-bd_sf"/>
</dbReference>
<sequence length="198" mass="23767">MIITDLEECNKNKVKVYIDERYCFILYDREIRKYGLEKEKEIPDALVDELTNSFVKKAKKKAMDLLKNMDRTETEIKRKLEYSGYTEEIIEEAIEYVKSYHYIDDLRYACNYIHLKKQIKSRRQILGELKQKGISDTDIEEALFAEYDNEEEAIQREISKKVRDVEDLSRDEKQKLAAKLYRKGYGMDLIRRYMKLDS</sequence>
<keyword evidence="10" id="KW-1185">Reference proteome</keyword>
<feature type="domain" description="RecX first three-helical" evidence="8">
    <location>
        <begin position="58"/>
        <end position="96"/>
    </location>
</feature>
<dbReference type="Proteomes" id="UP000184612">
    <property type="component" value="Unassembled WGS sequence"/>
</dbReference>